<accession>A0A0L8H603</accession>
<dbReference type="AlphaFoldDB" id="A0A0L8H603"/>
<keyword evidence="1" id="KW-0812">Transmembrane</keyword>
<gene>
    <name evidence="2" type="ORF">OCBIM_22022462mg</name>
</gene>
<dbReference type="EMBL" id="KQ419223">
    <property type="protein sequence ID" value="KOF84190.1"/>
    <property type="molecule type" value="Genomic_DNA"/>
</dbReference>
<evidence type="ECO:0000313" key="2">
    <source>
        <dbReference type="EMBL" id="KOF84190.1"/>
    </source>
</evidence>
<keyword evidence="1" id="KW-1133">Transmembrane helix</keyword>
<feature type="transmembrane region" description="Helical" evidence="1">
    <location>
        <begin position="25"/>
        <end position="48"/>
    </location>
</feature>
<protein>
    <submittedName>
        <fullName evidence="2">Uncharacterized protein</fullName>
    </submittedName>
</protein>
<reference evidence="2" key="1">
    <citation type="submission" date="2015-07" db="EMBL/GenBank/DDBJ databases">
        <title>MeaNS - Measles Nucleotide Surveillance Program.</title>
        <authorList>
            <person name="Tran T."/>
            <person name="Druce J."/>
        </authorList>
    </citation>
    <scope>NUCLEOTIDE SEQUENCE</scope>
    <source>
        <strain evidence="2">UCB-OBI-ISO-001</strain>
        <tissue evidence="2">Gonad</tissue>
    </source>
</reference>
<evidence type="ECO:0000256" key="1">
    <source>
        <dbReference type="SAM" id="Phobius"/>
    </source>
</evidence>
<proteinExistence type="predicted"/>
<sequence length="54" mass="6564">MYVIIMHVSTTDNVKQCKKSQNQHFILMIYNVLSIYCYFASINFKFWLNLNRLK</sequence>
<keyword evidence="1" id="KW-0472">Membrane</keyword>
<name>A0A0L8H603_OCTBM</name>
<organism evidence="2">
    <name type="scientific">Octopus bimaculoides</name>
    <name type="common">California two-spotted octopus</name>
    <dbReference type="NCBI Taxonomy" id="37653"/>
    <lineage>
        <taxon>Eukaryota</taxon>
        <taxon>Metazoa</taxon>
        <taxon>Spiralia</taxon>
        <taxon>Lophotrochozoa</taxon>
        <taxon>Mollusca</taxon>
        <taxon>Cephalopoda</taxon>
        <taxon>Coleoidea</taxon>
        <taxon>Octopodiformes</taxon>
        <taxon>Octopoda</taxon>
        <taxon>Incirrata</taxon>
        <taxon>Octopodidae</taxon>
        <taxon>Octopus</taxon>
    </lineage>
</organism>